<dbReference type="AlphaFoldDB" id="A0A7K3PV44"/>
<dbReference type="Gene3D" id="3.40.390.10">
    <property type="entry name" value="Collagenase (Catalytic Domain)"/>
    <property type="match status" value="1"/>
</dbReference>
<feature type="domain" description="Lysine-specific metallo-endopeptidase" evidence="2">
    <location>
        <begin position="43"/>
        <end position="176"/>
    </location>
</feature>
<dbReference type="InterPro" id="IPR024079">
    <property type="entry name" value="MetalloPept_cat_dom_sf"/>
</dbReference>
<proteinExistence type="predicted"/>
<reference evidence="3 4" key="1">
    <citation type="submission" date="2020-01" db="EMBL/GenBank/DDBJ databases">
        <title>Insect and environment-associated Actinomycetes.</title>
        <authorList>
            <person name="Currrie C."/>
            <person name="Chevrette M."/>
            <person name="Carlson C."/>
            <person name="Stubbendieck R."/>
            <person name="Wendt-Pienkowski E."/>
        </authorList>
    </citation>
    <scope>NUCLEOTIDE SEQUENCE [LARGE SCALE GENOMIC DNA]</scope>
    <source>
        <strain evidence="3 4">SID14163</strain>
    </source>
</reference>
<feature type="compositionally biased region" description="Low complexity" evidence="1">
    <location>
        <begin position="202"/>
        <end position="227"/>
    </location>
</feature>
<dbReference type="InterPro" id="IPR029463">
    <property type="entry name" value="Lys_MEP"/>
</dbReference>
<protein>
    <recommendedName>
        <fullName evidence="2">Lysine-specific metallo-endopeptidase domain-containing protein</fullName>
    </recommendedName>
</protein>
<organism evidence="3 4">
    <name type="scientific">Streptomyces coelicoflavus</name>
    <dbReference type="NCBI Taxonomy" id="285562"/>
    <lineage>
        <taxon>Bacteria</taxon>
        <taxon>Bacillati</taxon>
        <taxon>Actinomycetota</taxon>
        <taxon>Actinomycetes</taxon>
        <taxon>Kitasatosporales</taxon>
        <taxon>Streptomycetaceae</taxon>
        <taxon>Streptomyces</taxon>
    </lineage>
</organism>
<feature type="region of interest" description="Disordered" evidence="1">
    <location>
        <begin position="189"/>
        <end position="227"/>
    </location>
</feature>
<name>A0A7K3PV44_9ACTN</name>
<dbReference type="GO" id="GO:0004222">
    <property type="term" value="F:metalloendopeptidase activity"/>
    <property type="evidence" value="ECO:0007669"/>
    <property type="project" value="InterPro"/>
</dbReference>
<dbReference type="RefSeq" id="WP_164249711.1">
    <property type="nucleotide sequence ID" value="NZ_JAAGMA010000919.1"/>
</dbReference>
<evidence type="ECO:0000259" key="2">
    <source>
        <dbReference type="SMART" id="SM01351"/>
    </source>
</evidence>
<evidence type="ECO:0000256" key="1">
    <source>
        <dbReference type="SAM" id="MobiDB-lite"/>
    </source>
</evidence>
<accession>A0A7K3PV44</accession>
<evidence type="ECO:0000313" key="3">
    <source>
        <dbReference type="EMBL" id="NEB13854.1"/>
    </source>
</evidence>
<dbReference type="SMART" id="SM01351">
    <property type="entry name" value="Aspzincin_M35"/>
    <property type="match status" value="1"/>
</dbReference>
<dbReference type="Pfam" id="PF14521">
    <property type="entry name" value="Aspzincin_M35"/>
    <property type="match status" value="1"/>
</dbReference>
<feature type="compositionally biased region" description="Acidic residues" evidence="1">
    <location>
        <begin position="191"/>
        <end position="201"/>
    </location>
</feature>
<evidence type="ECO:0000313" key="4">
    <source>
        <dbReference type="Proteomes" id="UP000470446"/>
    </source>
</evidence>
<dbReference type="EMBL" id="JAAGMA010000919">
    <property type="protein sequence ID" value="NEB13854.1"/>
    <property type="molecule type" value="Genomic_DNA"/>
</dbReference>
<comment type="caution">
    <text evidence="3">The sequence shown here is derived from an EMBL/GenBank/DDBJ whole genome shotgun (WGS) entry which is preliminary data.</text>
</comment>
<dbReference type="Proteomes" id="UP000470446">
    <property type="component" value="Unassembled WGS sequence"/>
</dbReference>
<sequence length="227" mass="24705">MQRAALEVADGENRRKEVLRQAVSAAVEQIDEAIGLLEDFEDAAAERGVSPARHATFVQYFGSGSASSFERVKRTFTRTKRTLRDATIRDHQPGMDVGNEPGAHAYSTHGGAINLMERFWSTNATERMLTLIHESTHVAVDTHDDSGYGRAEALMFASTSPAEAVNCAYNYEYFAAIARTWDGEHRFVEATGDDSDSELSSEFESSSESGSDSDPESSSAGSDSDSD</sequence>
<dbReference type="SUPFAM" id="SSF55486">
    <property type="entry name" value="Metalloproteases ('zincins'), catalytic domain"/>
    <property type="match status" value="1"/>
</dbReference>
<gene>
    <name evidence="3" type="ORF">G3I32_34300</name>
</gene>